<organism evidence="2 3">
    <name type="scientific">Amycolatopsis samaneae</name>
    <dbReference type="NCBI Taxonomy" id="664691"/>
    <lineage>
        <taxon>Bacteria</taxon>
        <taxon>Bacillati</taxon>
        <taxon>Actinomycetota</taxon>
        <taxon>Actinomycetes</taxon>
        <taxon>Pseudonocardiales</taxon>
        <taxon>Pseudonocardiaceae</taxon>
        <taxon>Amycolatopsis</taxon>
    </lineage>
</organism>
<feature type="compositionally biased region" description="Polar residues" evidence="1">
    <location>
        <begin position="23"/>
        <end position="40"/>
    </location>
</feature>
<gene>
    <name evidence="2" type="ORF">ACFSYJ_09920</name>
</gene>
<reference evidence="3" key="1">
    <citation type="journal article" date="2019" name="Int. J. Syst. Evol. Microbiol.">
        <title>The Global Catalogue of Microorganisms (GCM) 10K type strain sequencing project: providing services to taxonomists for standard genome sequencing and annotation.</title>
        <authorList>
            <consortium name="The Broad Institute Genomics Platform"/>
            <consortium name="The Broad Institute Genome Sequencing Center for Infectious Disease"/>
            <person name="Wu L."/>
            <person name="Ma J."/>
        </authorList>
    </citation>
    <scope>NUCLEOTIDE SEQUENCE [LARGE SCALE GENOMIC DNA]</scope>
    <source>
        <strain evidence="3">CGMCC 4.7643</strain>
    </source>
</reference>
<sequence>MDKLVKLIAQDKVWDKWVAANSAPSANKQGCISRSKQGCISRSRKA</sequence>
<comment type="caution">
    <text evidence="2">The sequence shown here is derived from an EMBL/GenBank/DDBJ whole genome shotgun (WGS) entry which is preliminary data.</text>
</comment>
<keyword evidence="3" id="KW-1185">Reference proteome</keyword>
<accession>A0ABW5GCM2</accession>
<protein>
    <submittedName>
        <fullName evidence="2">Uncharacterized protein</fullName>
    </submittedName>
</protein>
<dbReference type="RefSeq" id="WP_345387100.1">
    <property type="nucleotide sequence ID" value="NZ_BAABHG010000002.1"/>
</dbReference>
<feature type="region of interest" description="Disordered" evidence="1">
    <location>
        <begin position="23"/>
        <end position="46"/>
    </location>
</feature>
<dbReference type="EMBL" id="JBHUKU010000004">
    <property type="protein sequence ID" value="MFD2458921.1"/>
    <property type="molecule type" value="Genomic_DNA"/>
</dbReference>
<evidence type="ECO:0000313" key="2">
    <source>
        <dbReference type="EMBL" id="MFD2458921.1"/>
    </source>
</evidence>
<proteinExistence type="predicted"/>
<name>A0ABW5GCM2_9PSEU</name>
<dbReference type="Proteomes" id="UP001597419">
    <property type="component" value="Unassembled WGS sequence"/>
</dbReference>
<evidence type="ECO:0000256" key="1">
    <source>
        <dbReference type="SAM" id="MobiDB-lite"/>
    </source>
</evidence>
<evidence type="ECO:0000313" key="3">
    <source>
        <dbReference type="Proteomes" id="UP001597419"/>
    </source>
</evidence>